<organism evidence="2 3">
    <name type="scientific">Moniliophthora roreri</name>
    <name type="common">Frosty pod rot fungus</name>
    <name type="synonym">Monilia roreri</name>
    <dbReference type="NCBI Taxonomy" id="221103"/>
    <lineage>
        <taxon>Eukaryota</taxon>
        <taxon>Fungi</taxon>
        <taxon>Dikarya</taxon>
        <taxon>Basidiomycota</taxon>
        <taxon>Agaricomycotina</taxon>
        <taxon>Agaricomycetes</taxon>
        <taxon>Agaricomycetidae</taxon>
        <taxon>Agaricales</taxon>
        <taxon>Marasmiineae</taxon>
        <taxon>Marasmiaceae</taxon>
        <taxon>Moniliophthora</taxon>
    </lineage>
</organism>
<dbReference type="InterPro" id="IPR043502">
    <property type="entry name" value="DNA/RNA_pol_sf"/>
</dbReference>
<evidence type="ECO:0000313" key="3">
    <source>
        <dbReference type="Proteomes" id="UP000054988"/>
    </source>
</evidence>
<dbReference type="PANTHER" id="PTHR24559:SF444">
    <property type="entry name" value="REVERSE TRANSCRIPTASE DOMAIN-CONTAINING PROTEIN"/>
    <property type="match status" value="1"/>
</dbReference>
<dbReference type="SUPFAM" id="SSF56672">
    <property type="entry name" value="DNA/RNA polymerases"/>
    <property type="match status" value="1"/>
</dbReference>
<proteinExistence type="predicted"/>
<gene>
    <name evidence="2" type="ORF">WG66_7788</name>
</gene>
<dbReference type="Gene3D" id="3.30.70.270">
    <property type="match status" value="1"/>
</dbReference>
<dbReference type="InterPro" id="IPR000477">
    <property type="entry name" value="RT_dom"/>
</dbReference>
<feature type="domain" description="Reverse transcriptase" evidence="1">
    <location>
        <begin position="1"/>
        <end position="217"/>
    </location>
</feature>
<evidence type="ECO:0000313" key="2">
    <source>
        <dbReference type="EMBL" id="KTB39635.1"/>
    </source>
</evidence>
<comment type="caution">
    <text evidence="2">The sequence shown here is derived from an EMBL/GenBank/DDBJ whole genome shotgun (WGS) entry which is preliminary data.</text>
</comment>
<dbReference type="InterPro" id="IPR043128">
    <property type="entry name" value="Rev_trsase/Diguanyl_cyclase"/>
</dbReference>
<evidence type="ECO:0000259" key="1">
    <source>
        <dbReference type="PROSITE" id="PS50878"/>
    </source>
</evidence>
<reference evidence="2 3" key="1">
    <citation type="submission" date="2015-12" db="EMBL/GenBank/DDBJ databases">
        <title>Draft genome sequence of Moniliophthora roreri, the causal agent of frosty pod rot of cacao.</title>
        <authorList>
            <person name="Aime M.C."/>
            <person name="Diaz-Valderrama J.R."/>
            <person name="Kijpornyongpan T."/>
            <person name="Phillips-Mora W."/>
        </authorList>
    </citation>
    <scope>NUCLEOTIDE SEQUENCE [LARGE SCALE GENOMIC DNA]</scope>
    <source>
        <strain evidence="2 3">MCA 2952</strain>
    </source>
</reference>
<protein>
    <submittedName>
        <fullName evidence="2">Putative reverse transcriptase-rnase h-integrase</fullName>
    </submittedName>
</protein>
<dbReference type="PANTHER" id="PTHR24559">
    <property type="entry name" value="TRANSPOSON TY3-I GAG-POL POLYPROTEIN"/>
    <property type="match status" value="1"/>
</dbReference>
<keyword evidence="2" id="KW-0548">Nucleotidyltransferase</keyword>
<dbReference type="InterPro" id="IPR053134">
    <property type="entry name" value="RNA-dir_DNA_polymerase"/>
</dbReference>
<dbReference type="PROSITE" id="PS50878">
    <property type="entry name" value="RT_POL"/>
    <property type="match status" value="1"/>
</dbReference>
<name>A0A0W0FTD6_MONRR</name>
<dbReference type="AlphaFoldDB" id="A0A0W0FTD6"/>
<accession>A0A0W0FTD6</accession>
<dbReference type="Gene3D" id="3.10.10.10">
    <property type="entry name" value="HIV Type 1 Reverse Transcriptase, subunit A, domain 1"/>
    <property type="match status" value="1"/>
</dbReference>
<dbReference type="CDD" id="cd01647">
    <property type="entry name" value="RT_LTR"/>
    <property type="match status" value="1"/>
</dbReference>
<dbReference type="Proteomes" id="UP000054988">
    <property type="component" value="Unassembled WGS sequence"/>
</dbReference>
<keyword evidence="2" id="KW-0695">RNA-directed DNA polymerase</keyword>
<sequence>MNIKVEEEEEVKEDGAEVEERYQRIMGNRKQRRKWWKEGILEDTTDELWVAAGVTYSAELAYEESKKKEKRSMEEIVPAEFHKYRKVFSEEESYRAKYFTKLDVRWGYNNVRIKKGDKWKAAFVTNRGLFEPQVMFFGLTNSPATFQALMNSIFADLIAQGKVAVYLDDILIYSTNLEEHHQTTHEVLKRLQENDLYLHPEKCKFDQEQVEYLGMVIREGVVSMDPVKVRAVKEWATSRNLREL</sequence>
<dbReference type="GO" id="GO:0003964">
    <property type="term" value="F:RNA-directed DNA polymerase activity"/>
    <property type="evidence" value="ECO:0007669"/>
    <property type="project" value="UniProtKB-KW"/>
</dbReference>
<keyword evidence="2" id="KW-0808">Transferase</keyword>
<dbReference type="Pfam" id="PF00078">
    <property type="entry name" value="RVT_1"/>
    <property type="match status" value="1"/>
</dbReference>
<dbReference type="EMBL" id="LATX01001654">
    <property type="protein sequence ID" value="KTB39635.1"/>
    <property type="molecule type" value="Genomic_DNA"/>
</dbReference>